<name>A1THN4_MYCVP</name>
<evidence type="ECO:0000256" key="4">
    <source>
        <dbReference type="PROSITE-ProRule" id="PRU00335"/>
    </source>
</evidence>
<feature type="DNA-binding region" description="H-T-H motif" evidence="4">
    <location>
        <begin position="58"/>
        <end position="77"/>
    </location>
</feature>
<evidence type="ECO:0000256" key="3">
    <source>
        <dbReference type="ARBA" id="ARBA00023163"/>
    </source>
</evidence>
<dbReference type="Proteomes" id="UP000009159">
    <property type="component" value="Chromosome"/>
</dbReference>
<dbReference type="InterPro" id="IPR001647">
    <property type="entry name" value="HTH_TetR"/>
</dbReference>
<dbReference type="InterPro" id="IPR009057">
    <property type="entry name" value="Homeodomain-like_sf"/>
</dbReference>
<keyword evidence="7" id="KW-1185">Reference proteome</keyword>
<dbReference type="Gene3D" id="1.10.357.10">
    <property type="entry name" value="Tetracycline Repressor, domain 2"/>
    <property type="match status" value="1"/>
</dbReference>
<dbReference type="Pfam" id="PF17754">
    <property type="entry name" value="TetR_C_14"/>
    <property type="match status" value="1"/>
</dbReference>
<gene>
    <name evidence="6" type="ordered locus">Mvan_5921</name>
</gene>
<keyword evidence="2 4" id="KW-0238">DNA-binding</keyword>
<accession>A1THN4</accession>
<dbReference type="KEGG" id="mva:Mvan_5921"/>
<reference evidence="6" key="1">
    <citation type="submission" date="2006-12" db="EMBL/GenBank/DDBJ databases">
        <title>Complete sequence of Mycobacterium vanbaalenii PYR-1.</title>
        <authorList>
            <consortium name="US DOE Joint Genome Institute"/>
            <person name="Copeland A."/>
            <person name="Lucas S."/>
            <person name="Lapidus A."/>
            <person name="Barry K."/>
            <person name="Detter J.C."/>
            <person name="Glavina del Rio T."/>
            <person name="Hammon N."/>
            <person name="Israni S."/>
            <person name="Dalin E."/>
            <person name="Tice H."/>
            <person name="Pitluck S."/>
            <person name="Singan V."/>
            <person name="Schmutz J."/>
            <person name="Larimer F."/>
            <person name="Land M."/>
            <person name="Hauser L."/>
            <person name="Kyrpides N."/>
            <person name="Anderson I.J."/>
            <person name="Miller C."/>
            <person name="Richardson P."/>
        </authorList>
    </citation>
    <scope>NUCLEOTIDE SEQUENCE [LARGE SCALE GENOMIC DNA]</scope>
    <source>
        <strain evidence="6">PYR-1</strain>
    </source>
</reference>
<dbReference type="EMBL" id="CP000511">
    <property type="protein sequence ID" value="ABM16684.1"/>
    <property type="molecule type" value="Genomic_DNA"/>
</dbReference>
<dbReference type="Pfam" id="PF00440">
    <property type="entry name" value="TetR_N"/>
    <property type="match status" value="1"/>
</dbReference>
<dbReference type="PRINTS" id="PR00455">
    <property type="entry name" value="HTHTETR"/>
</dbReference>
<dbReference type="InterPro" id="IPR041347">
    <property type="entry name" value="MftR_C"/>
</dbReference>
<evidence type="ECO:0000259" key="5">
    <source>
        <dbReference type="PROSITE" id="PS50977"/>
    </source>
</evidence>
<dbReference type="PANTHER" id="PTHR30055">
    <property type="entry name" value="HTH-TYPE TRANSCRIPTIONAL REGULATOR RUTR"/>
    <property type="match status" value="1"/>
</dbReference>
<evidence type="ECO:0000256" key="2">
    <source>
        <dbReference type="ARBA" id="ARBA00023125"/>
    </source>
</evidence>
<dbReference type="HOGENOM" id="CLU_069356_2_4_11"/>
<evidence type="ECO:0000313" key="7">
    <source>
        <dbReference type="Proteomes" id="UP000009159"/>
    </source>
</evidence>
<dbReference type="eggNOG" id="COG1309">
    <property type="taxonomic scope" value="Bacteria"/>
</dbReference>
<dbReference type="SUPFAM" id="SSF46689">
    <property type="entry name" value="Homeodomain-like"/>
    <property type="match status" value="1"/>
</dbReference>
<evidence type="ECO:0000256" key="1">
    <source>
        <dbReference type="ARBA" id="ARBA00023015"/>
    </source>
</evidence>
<keyword evidence="1" id="KW-0805">Transcription regulation</keyword>
<dbReference type="PROSITE" id="PS50977">
    <property type="entry name" value="HTH_TETR_2"/>
    <property type="match status" value="1"/>
</dbReference>
<feature type="domain" description="HTH tetR-type" evidence="5">
    <location>
        <begin position="35"/>
        <end position="95"/>
    </location>
</feature>
<proteinExistence type="predicted"/>
<dbReference type="AlphaFoldDB" id="A1THN4"/>
<keyword evidence="3" id="KW-0804">Transcription</keyword>
<dbReference type="GO" id="GO:0000976">
    <property type="term" value="F:transcription cis-regulatory region binding"/>
    <property type="evidence" value="ECO:0007669"/>
    <property type="project" value="TreeGrafter"/>
</dbReference>
<dbReference type="RefSeq" id="WP_011783035.1">
    <property type="nucleotide sequence ID" value="NC_008726.1"/>
</dbReference>
<dbReference type="InterPro" id="IPR050109">
    <property type="entry name" value="HTH-type_TetR-like_transc_reg"/>
</dbReference>
<organism evidence="6 7">
    <name type="scientific">Mycolicibacterium vanbaalenii (strain DSM 7251 / JCM 13017 / BCRC 16820 / KCTC 9966 / NRRL B-24157 / PYR-1)</name>
    <name type="common">Mycobacterium vanbaalenii</name>
    <dbReference type="NCBI Taxonomy" id="350058"/>
    <lineage>
        <taxon>Bacteria</taxon>
        <taxon>Bacillati</taxon>
        <taxon>Actinomycetota</taxon>
        <taxon>Actinomycetes</taxon>
        <taxon>Mycobacteriales</taxon>
        <taxon>Mycobacteriaceae</taxon>
        <taxon>Mycolicibacterium</taxon>
    </lineage>
</organism>
<dbReference type="STRING" id="350058.Mvan_5921"/>
<evidence type="ECO:0000313" key="6">
    <source>
        <dbReference type="EMBL" id="ABM16684.1"/>
    </source>
</evidence>
<protein>
    <submittedName>
        <fullName evidence="6">Transcriptional regulator, TetR family</fullName>
    </submittedName>
</protein>
<sequence length="233" mass="25722">MTRMSLSDTVDLSLSDRRTDIIRDHGIEVTVDKQAQARLRVSRHACELFWEKGVAATTGDDIAAAAGLSTRTIWRYFRTKESCVEPVLALSAKRFIALANRWPAELSLADHMAADMAQNPLTETEIADEVAALRIATVSASEPALRTAYLMVHDEMERGFIPVVARRLRLPEDDLTVRLCAAAVTGAFRVVDEDVGRRTIIEKEKVTQQEALALIDRAIRDATNGRLGGPVEP</sequence>
<dbReference type="PANTHER" id="PTHR30055:SF238">
    <property type="entry name" value="MYCOFACTOCIN BIOSYNTHESIS TRANSCRIPTIONAL REGULATOR MFTR-RELATED"/>
    <property type="match status" value="1"/>
</dbReference>
<dbReference type="GO" id="GO:0003700">
    <property type="term" value="F:DNA-binding transcription factor activity"/>
    <property type="evidence" value="ECO:0007669"/>
    <property type="project" value="TreeGrafter"/>
</dbReference>